<evidence type="ECO:0008006" key="3">
    <source>
        <dbReference type="Google" id="ProtNLM"/>
    </source>
</evidence>
<protein>
    <recommendedName>
        <fullName evidence="3">Sucrase/ferredoxin-like protein</fullName>
    </recommendedName>
</protein>
<dbReference type="Proteomes" id="UP000316747">
    <property type="component" value="Unassembled WGS sequence"/>
</dbReference>
<evidence type="ECO:0000313" key="2">
    <source>
        <dbReference type="Proteomes" id="UP000316747"/>
    </source>
</evidence>
<dbReference type="SUPFAM" id="SSF52833">
    <property type="entry name" value="Thioredoxin-like"/>
    <property type="match status" value="1"/>
</dbReference>
<proteinExistence type="predicted"/>
<dbReference type="RefSeq" id="WP_260439818.1">
    <property type="nucleotide sequence ID" value="NZ_VFPM01000003.1"/>
</dbReference>
<name>A0A543HHD8_9MICO</name>
<organism evidence="1 2">
    <name type="scientific">Humibacillus xanthopallidus</name>
    <dbReference type="NCBI Taxonomy" id="412689"/>
    <lineage>
        <taxon>Bacteria</taxon>
        <taxon>Bacillati</taxon>
        <taxon>Actinomycetota</taxon>
        <taxon>Actinomycetes</taxon>
        <taxon>Micrococcales</taxon>
        <taxon>Intrasporangiaceae</taxon>
        <taxon>Humibacillus</taxon>
    </lineage>
</organism>
<dbReference type="InterPro" id="IPR036249">
    <property type="entry name" value="Thioredoxin-like_sf"/>
</dbReference>
<evidence type="ECO:0000313" key="1">
    <source>
        <dbReference type="EMBL" id="TQM57745.1"/>
    </source>
</evidence>
<keyword evidence="2" id="KW-1185">Reference proteome</keyword>
<dbReference type="EMBL" id="VFPM01000003">
    <property type="protein sequence ID" value="TQM57745.1"/>
    <property type="molecule type" value="Genomic_DNA"/>
</dbReference>
<accession>A0A543HHD8</accession>
<dbReference type="AlphaFoldDB" id="A0A543HHD8"/>
<sequence length="376" mass="39428">MSKRRVAAEAEVVQAEVEAVEVEAVEVTEAKAEVAEVAEAEVEEAGVVQATALDEHPSTTGHGAPAEDACSVQWDHDGTSAYGTAAGAAFFVIVEQSGPWGRDAARESHLDPLLGAELDARTSRAGGRFMLVRRPGGHPAQDGPRRVLLAHAGAAPDLEPWLLEAEVADPGELLGLDWGALARGSRALVAASLPGAHDAEPTLLVCTNGRRDVCCAVRGRPLAAAAARVAPGRVWEVSHTGGHRFAPTAVLLPWGQTYARLDEQGVAWVLEASRTGHTPAELLGPLHDRGRSPLAPAAQCAESHVRAQLGETHLASLRASTPTPSSDGADVVVGHTDGRSWRVHVVRVPTARVRPESCGKKGIEVLEHQATLVTPL</sequence>
<gene>
    <name evidence="1" type="ORF">FBY41_3077</name>
</gene>
<comment type="caution">
    <text evidence="1">The sequence shown here is derived from an EMBL/GenBank/DDBJ whole genome shotgun (WGS) entry which is preliminary data.</text>
</comment>
<reference evidence="1 2" key="1">
    <citation type="submission" date="2019-06" db="EMBL/GenBank/DDBJ databases">
        <title>Genome sequencing of plant associated microbes to promote plant fitness in Sorghum bicolor and Oryza sativa.</title>
        <authorList>
            <person name="Coleman-Derr D."/>
        </authorList>
    </citation>
    <scope>NUCLEOTIDE SEQUENCE [LARGE SCALE GENOMIC DNA]</scope>
    <source>
        <strain evidence="1 2">KV-663</strain>
    </source>
</reference>
<dbReference type="Pfam" id="PF06999">
    <property type="entry name" value="Suc_Fer-like"/>
    <property type="match status" value="1"/>
</dbReference>
<dbReference type="InterPro" id="IPR009737">
    <property type="entry name" value="Aim32/Apd1-like"/>
</dbReference>